<accession>A0AAD3D1Y3</accession>
<feature type="domain" description="MYND-type" evidence="6">
    <location>
        <begin position="296"/>
        <end position="346"/>
    </location>
</feature>
<proteinExistence type="predicted"/>
<feature type="compositionally biased region" description="Gly residues" evidence="5">
    <location>
        <begin position="7"/>
        <end position="19"/>
    </location>
</feature>
<evidence type="ECO:0000256" key="4">
    <source>
        <dbReference type="PROSITE-ProRule" id="PRU00134"/>
    </source>
</evidence>
<feature type="region of interest" description="Disordered" evidence="5">
    <location>
        <begin position="1"/>
        <end position="24"/>
    </location>
</feature>
<comment type="caution">
    <text evidence="7">The sequence shown here is derived from an EMBL/GenBank/DDBJ whole genome shotgun (WGS) entry which is preliminary data.</text>
</comment>
<keyword evidence="8" id="KW-1185">Reference proteome</keyword>
<evidence type="ECO:0000256" key="2">
    <source>
        <dbReference type="ARBA" id="ARBA00022771"/>
    </source>
</evidence>
<dbReference type="Gene3D" id="6.10.140.2220">
    <property type="match status" value="1"/>
</dbReference>
<evidence type="ECO:0000259" key="6">
    <source>
        <dbReference type="PROSITE" id="PS50865"/>
    </source>
</evidence>
<reference evidence="7 8" key="1">
    <citation type="journal article" date="2021" name="Sci. Rep.">
        <title>The genome of the diatom Chaetoceros tenuissimus carries an ancient integrated fragment of an extant virus.</title>
        <authorList>
            <person name="Hongo Y."/>
            <person name="Kimura K."/>
            <person name="Takaki Y."/>
            <person name="Yoshida Y."/>
            <person name="Baba S."/>
            <person name="Kobayashi G."/>
            <person name="Nagasaki K."/>
            <person name="Hano T."/>
            <person name="Tomaru Y."/>
        </authorList>
    </citation>
    <scope>NUCLEOTIDE SEQUENCE [LARGE SCALE GENOMIC DNA]</scope>
    <source>
        <strain evidence="7 8">NIES-3715</strain>
    </source>
</reference>
<dbReference type="GO" id="GO:0008270">
    <property type="term" value="F:zinc ion binding"/>
    <property type="evidence" value="ECO:0007669"/>
    <property type="project" value="UniProtKB-KW"/>
</dbReference>
<protein>
    <recommendedName>
        <fullName evidence="6">MYND-type domain-containing protein</fullName>
    </recommendedName>
</protein>
<dbReference type="InterPro" id="IPR002893">
    <property type="entry name" value="Znf_MYND"/>
</dbReference>
<evidence type="ECO:0000256" key="5">
    <source>
        <dbReference type="SAM" id="MobiDB-lite"/>
    </source>
</evidence>
<feature type="region of interest" description="Disordered" evidence="5">
    <location>
        <begin position="473"/>
        <end position="496"/>
    </location>
</feature>
<dbReference type="Proteomes" id="UP001054902">
    <property type="component" value="Unassembled WGS sequence"/>
</dbReference>
<feature type="compositionally biased region" description="Acidic residues" evidence="5">
    <location>
        <begin position="477"/>
        <end position="496"/>
    </location>
</feature>
<dbReference type="SUPFAM" id="SSF144232">
    <property type="entry name" value="HIT/MYND zinc finger-like"/>
    <property type="match status" value="1"/>
</dbReference>
<organism evidence="7 8">
    <name type="scientific">Chaetoceros tenuissimus</name>
    <dbReference type="NCBI Taxonomy" id="426638"/>
    <lineage>
        <taxon>Eukaryota</taxon>
        <taxon>Sar</taxon>
        <taxon>Stramenopiles</taxon>
        <taxon>Ochrophyta</taxon>
        <taxon>Bacillariophyta</taxon>
        <taxon>Coscinodiscophyceae</taxon>
        <taxon>Chaetocerotophycidae</taxon>
        <taxon>Chaetocerotales</taxon>
        <taxon>Chaetocerotaceae</taxon>
        <taxon>Chaetoceros</taxon>
    </lineage>
</organism>
<dbReference type="EMBL" id="BLLK01000051">
    <property type="protein sequence ID" value="GFH56229.1"/>
    <property type="molecule type" value="Genomic_DNA"/>
</dbReference>
<evidence type="ECO:0000256" key="3">
    <source>
        <dbReference type="ARBA" id="ARBA00022833"/>
    </source>
</evidence>
<gene>
    <name evidence="7" type="ORF">CTEN210_12705</name>
</gene>
<name>A0AAD3D1Y3_9STRA</name>
<evidence type="ECO:0000256" key="1">
    <source>
        <dbReference type="ARBA" id="ARBA00022723"/>
    </source>
</evidence>
<keyword evidence="2 4" id="KW-0863">Zinc-finger</keyword>
<evidence type="ECO:0000313" key="7">
    <source>
        <dbReference type="EMBL" id="GFH56229.1"/>
    </source>
</evidence>
<keyword evidence="3" id="KW-0862">Zinc</keyword>
<sequence>MARSNNRGGGTVVVGGGPGTNNRRFQSLVQKHKRASEMASYQLQSHQFDEALASAQKALEYYQQIEMDHPQMFAMDHKNNQTFIAIYAKLIFIEFSKRNYVQIIRLFNEMRQKYISRSFTFKSNQHKCAYMEIEIVVQLVNFKLRRNDTAVMQKTIDKFKKMIHYLREEGHDLTQTRANVHDLLVDLRILQEWDLAKEILDSHGPPFESPEYALEAAVTYTEQLRCDASLSKEEKKQLLLKVNKLWTRPDFTQNNIMCSLVIAQYQYLVHGHTNQNAINCLKGYLENQKHIFKEHCYTCEQKASKESVRLKCGKCKLACYCSRQCQQGSFTIHKDYGVRIGHDVWCPLMRKYRKLRQASSEEKKKFLEKFCIGCDDFLADGLGLKQLREELGDDVFVDEDGKERFTMNLKQPMTGPASMAGSGGFRANDDLVQALVSGRAVNLDTRNGQRVAHVMDDDGEVENTINIEELRIRYKEDDDEEEENEEDEEVHFEDLE</sequence>
<dbReference type="AlphaFoldDB" id="A0AAD3D1Y3"/>
<dbReference type="PROSITE" id="PS50865">
    <property type="entry name" value="ZF_MYND_2"/>
    <property type="match status" value="1"/>
</dbReference>
<keyword evidence="1" id="KW-0479">Metal-binding</keyword>
<evidence type="ECO:0000313" key="8">
    <source>
        <dbReference type="Proteomes" id="UP001054902"/>
    </source>
</evidence>